<evidence type="ECO:0000313" key="4">
    <source>
        <dbReference type="Proteomes" id="UP001056429"/>
    </source>
</evidence>
<organism evidence="3 4">
    <name type="scientific">Oceanirhabdus seepicola</name>
    <dbReference type="NCBI Taxonomy" id="2828781"/>
    <lineage>
        <taxon>Bacteria</taxon>
        <taxon>Bacillati</taxon>
        <taxon>Bacillota</taxon>
        <taxon>Clostridia</taxon>
        <taxon>Eubacteriales</taxon>
        <taxon>Clostridiaceae</taxon>
        <taxon>Oceanirhabdus</taxon>
    </lineage>
</organism>
<dbReference type="RefSeq" id="WP_250860679.1">
    <property type="nucleotide sequence ID" value="NZ_JAGSOJ010000004.1"/>
</dbReference>
<gene>
    <name evidence="3" type="ORF">KDK92_17605</name>
</gene>
<accession>A0A9J6P469</accession>
<evidence type="ECO:0000313" key="3">
    <source>
        <dbReference type="EMBL" id="MCM1991554.1"/>
    </source>
</evidence>
<feature type="domain" description="SWIM-type" evidence="2">
    <location>
        <begin position="197"/>
        <end position="231"/>
    </location>
</feature>
<reference evidence="3" key="1">
    <citation type="journal article" date="2021" name="mSystems">
        <title>Bacteria and Archaea Synergistically Convert Glycine Betaine to Biogenic Methane in the Formosa Cold Seep of the South China Sea.</title>
        <authorList>
            <person name="Li L."/>
            <person name="Zhang W."/>
            <person name="Zhang S."/>
            <person name="Song L."/>
            <person name="Sun Q."/>
            <person name="Zhang H."/>
            <person name="Xiang H."/>
            <person name="Dong X."/>
        </authorList>
    </citation>
    <scope>NUCLEOTIDE SEQUENCE</scope>
    <source>
        <strain evidence="3">ZWT</strain>
    </source>
</reference>
<dbReference type="PROSITE" id="PS50966">
    <property type="entry name" value="ZF_SWIM"/>
    <property type="match status" value="1"/>
</dbReference>
<dbReference type="EMBL" id="JAGSOJ010000004">
    <property type="protein sequence ID" value="MCM1991554.1"/>
    <property type="molecule type" value="Genomic_DNA"/>
</dbReference>
<dbReference type="GO" id="GO:0008270">
    <property type="term" value="F:zinc ion binding"/>
    <property type="evidence" value="ECO:0007669"/>
    <property type="project" value="UniProtKB-KW"/>
</dbReference>
<keyword evidence="1" id="KW-0479">Metal-binding</keyword>
<dbReference type="InterPro" id="IPR007527">
    <property type="entry name" value="Znf_SWIM"/>
</dbReference>
<protein>
    <recommendedName>
        <fullName evidence="2">SWIM-type domain-containing protein</fullName>
    </recommendedName>
</protein>
<sequence length="603" mass="69780">MDSRNNKLDGIKQFLELCSEEYIINFANKGLYKRANKEIDKGITMEYNLIDNYVHCILSDGSECDIGESYEEMRCNCPSKAICKHRIIAILLLKKEFLSEEGDDVGEELLEKGEEKEVGKDGHVAKSGEACEGRQAFKSGEVARQEKFKWIEKINLLQLLNDIKVSELEEIFFRMNFGIEYSVSKNSSIKVKLYDGIEVILPSKGTVKNMLCSCKDREICSHKVEGIIAYLIDNEFIEFSKIKEILIEYMGKNGERCISEDKLASTKKLINRISKSGLSRMPVSILEDIELEAIHCGNVELPRLEKMLRGLKSMLEGYFKKHSSFSTKGYLKHLTRIFLIISSIEKCKDYNILTNIIGEKKTKYIPIGDLHLNGIGASAWHASSGYEGLTYYFYNEEKNKLFSFNDIMPTYYDNQRQRKLSSLYISQGKWNIQASMKDICRGELILSNCRVNRNNRISSSKEINGDIIRKSSISTLDFKGILYKEWRKIREDKEKNFMFSIIEREELENILLIEPNEYGEADFDQVNQRLTIEMYDQFGDIMSILVPFNKENEVLIRALERAVKKNKLGYRVLGRVYKLDGEYFIHPISFHYKNGEIENIHID</sequence>
<dbReference type="AlphaFoldDB" id="A0A9J6P469"/>
<reference evidence="3" key="2">
    <citation type="submission" date="2021-04" db="EMBL/GenBank/DDBJ databases">
        <authorList>
            <person name="Dong X."/>
        </authorList>
    </citation>
    <scope>NUCLEOTIDE SEQUENCE</scope>
    <source>
        <strain evidence="3">ZWT</strain>
    </source>
</reference>
<keyword evidence="1" id="KW-0863">Zinc-finger</keyword>
<keyword evidence="1" id="KW-0862">Zinc</keyword>
<comment type="caution">
    <text evidence="3">The sequence shown here is derived from an EMBL/GenBank/DDBJ whole genome shotgun (WGS) entry which is preliminary data.</text>
</comment>
<keyword evidence="4" id="KW-1185">Reference proteome</keyword>
<dbReference type="Proteomes" id="UP001056429">
    <property type="component" value="Unassembled WGS sequence"/>
</dbReference>
<evidence type="ECO:0000259" key="2">
    <source>
        <dbReference type="PROSITE" id="PS50966"/>
    </source>
</evidence>
<proteinExistence type="predicted"/>
<evidence type="ECO:0000256" key="1">
    <source>
        <dbReference type="PROSITE-ProRule" id="PRU00325"/>
    </source>
</evidence>
<name>A0A9J6P469_9CLOT</name>